<keyword evidence="3" id="KW-1185">Reference proteome</keyword>
<evidence type="ECO:0000313" key="2">
    <source>
        <dbReference type="EMBL" id="MFD1784177.1"/>
    </source>
</evidence>
<organism evidence="2 3">
    <name type="scientific">Phenylobacterium terrae</name>
    <dbReference type="NCBI Taxonomy" id="2665495"/>
    <lineage>
        <taxon>Bacteria</taxon>
        <taxon>Pseudomonadati</taxon>
        <taxon>Pseudomonadota</taxon>
        <taxon>Alphaproteobacteria</taxon>
        <taxon>Caulobacterales</taxon>
        <taxon>Caulobacteraceae</taxon>
        <taxon>Phenylobacterium</taxon>
    </lineage>
</organism>
<evidence type="ECO:0000313" key="3">
    <source>
        <dbReference type="Proteomes" id="UP001597237"/>
    </source>
</evidence>
<reference evidence="3" key="1">
    <citation type="journal article" date="2019" name="Int. J. Syst. Evol. Microbiol.">
        <title>The Global Catalogue of Microorganisms (GCM) 10K type strain sequencing project: providing services to taxonomists for standard genome sequencing and annotation.</title>
        <authorList>
            <consortium name="The Broad Institute Genomics Platform"/>
            <consortium name="The Broad Institute Genome Sequencing Center for Infectious Disease"/>
            <person name="Wu L."/>
            <person name="Ma J."/>
        </authorList>
    </citation>
    <scope>NUCLEOTIDE SEQUENCE [LARGE SCALE GENOMIC DNA]</scope>
    <source>
        <strain evidence="3">DFY28</strain>
    </source>
</reference>
<feature type="compositionally biased region" description="Pro residues" evidence="1">
    <location>
        <begin position="304"/>
        <end position="313"/>
    </location>
</feature>
<name>A0ABW4N2S2_9CAUL</name>
<keyword evidence="2" id="KW-0223">Dioxygenase</keyword>
<dbReference type="EMBL" id="JBHUEY010000001">
    <property type="protein sequence ID" value="MFD1784177.1"/>
    <property type="molecule type" value="Genomic_DNA"/>
</dbReference>
<accession>A0ABW4N2S2</accession>
<comment type="caution">
    <text evidence="2">The sequence shown here is derived from an EMBL/GenBank/DDBJ whole genome shotgun (WGS) entry which is preliminary data.</text>
</comment>
<dbReference type="Proteomes" id="UP001597237">
    <property type="component" value="Unassembled WGS sequence"/>
</dbReference>
<keyword evidence="2" id="KW-0560">Oxidoreductase</keyword>
<feature type="region of interest" description="Disordered" evidence="1">
    <location>
        <begin position="303"/>
        <end position="324"/>
    </location>
</feature>
<protein>
    <submittedName>
        <fullName evidence="2">Phytanoyl-CoA dioxygenase family protein</fullName>
    </submittedName>
</protein>
<dbReference type="Gene3D" id="2.60.120.620">
    <property type="entry name" value="q2cbj1_9rhob like domain"/>
    <property type="match status" value="1"/>
</dbReference>
<dbReference type="SUPFAM" id="SSF51197">
    <property type="entry name" value="Clavaminate synthase-like"/>
    <property type="match status" value="1"/>
</dbReference>
<proteinExistence type="predicted"/>
<dbReference type="GO" id="GO:0051213">
    <property type="term" value="F:dioxygenase activity"/>
    <property type="evidence" value="ECO:0007669"/>
    <property type="project" value="UniProtKB-KW"/>
</dbReference>
<sequence length="324" mass="36292">MKAAKDLLPGVPLIHSPFFQDVLVESDWDAETRRVAVDLNRDGFAVIDFPEPELEALAADIVASVHADLAWDRWRSGELAELPRATDAWAHNESVRRIAANAKIVELLGRLYGRPAFPFQTLNFAIGSQQDIHVDLVHFASSPENYMCGVWLALEDIAEGAGPLRYYPGSHRWPAVFNEHVGRRPTSDGDPYADLGAFEAVWERLAQVHGAQEVRFHPRKGQALIWAAGLHHGGAPHTDRTRTRFSQVTHYFFDGCAYFTPLYSNTYAGRIGFRHEITDVRTGQVRKMDVNGQPVPWSLIKATAPPPPNPPSLPRRILRRLTGR</sequence>
<evidence type="ECO:0000256" key="1">
    <source>
        <dbReference type="SAM" id="MobiDB-lite"/>
    </source>
</evidence>
<dbReference type="InterPro" id="IPR008775">
    <property type="entry name" value="Phytyl_CoA_dOase-like"/>
</dbReference>
<dbReference type="Pfam" id="PF05721">
    <property type="entry name" value="PhyH"/>
    <property type="match status" value="1"/>
</dbReference>
<gene>
    <name evidence="2" type="ORF">ACFSC0_12285</name>
</gene>
<dbReference type="RefSeq" id="WP_377283870.1">
    <property type="nucleotide sequence ID" value="NZ_JBHRSI010000009.1"/>
</dbReference>